<dbReference type="PROSITE" id="PS50209">
    <property type="entry name" value="CARD"/>
    <property type="match status" value="1"/>
</dbReference>
<dbReference type="EMBL" id="LR901197">
    <property type="protein sequence ID" value="CAD7248030.1"/>
    <property type="molecule type" value="Genomic_DNA"/>
</dbReference>
<dbReference type="EMBL" id="CAJPEV010001680">
    <property type="protein sequence ID" value="CAG0893833.1"/>
    <property type="molecule type" value="Genomic_DNA"/>
</dbReference>
<evidence type="ECO:0000313" key="4">
    <source>
        <dbReference type="EMBL" id="CAD7248030.1"/>
    </source>
</evidence>
<proteinExistence type="predicted"/>
<dbReference type="GO" id="GO:0042981">
    <property type="term" value="P:regulation of apoptotic process"/>
    <property type="evidence" value="ECO:0007669"/>
    <property type="project" value="InterPro"/>
</dbReference>
<dbReference type="InterPro" id="IPR014720">
    <property type="entry name" value="dsRBD_dom"/>
</dbReference>
<evidence type="ECO:0000259" key="2">
    <source>
        <dbReference type="PROSITE" id="PS50137"/>
    </source>
</evidence>
<dbReference type="Proteomes" id="UP000677054">
    <property type="component" value="Unassembled WGS sequence"/>
</dbReference>
<keyword evidence="5" id="KW-1185">Reference proteome</keyword>
<sequence length="155" mass="17571">MKAVADVIARNAEDLAFIQIDAILGDLRAACIIQYQEYLDVIEQSIQKKLLLLQEILPRRGDDAFPKFLECLRQRRHVLLADRMERGNPVQVLKEYCDKNGCKVEYIDVDESGPPHDKKFISKVVMTFQPDEPSKTKKDAKAAAASLCLKRLGLV</sequence>
<evidence type="ECO:0008006" key="6">
    <source>
        <dbReference type="Google" id="ProtNLM"/>
    </source>
</evidence>
<dbReference type="OrthoDB" id="10268011at2759"/>
<organism evidence="4">
    <name type="scientific">Darwinula stevensoni</name>
    <dbReference type="NCBI Taxonomy" id="69355"/>
    <lineage>
        <taxon>Eukaryota</taxon>
        <taxon>Metazoa</taxon>
        <taxon>Ecdysozoa</taxon>
        <taxon>Arthropoda</taxon>
        <taxon>Crustacea</taxon>
        <taxon>Oligostraca</taxon>
        <taxon>Ostracoda</taxon>
        <taxon>Podocopa</taxon>
        <taxon>Podocopida</taxon>
        <taxon>Darwinulocopina</taxon>
        <taxon>Darwinuloidea</taxon>
        <taxon>Darwinulidae</taxon>
        <taxon>Darwinula</taxon>
    </lineage>
</organism>
<dbReference type="Pfam" id="PF00035">
    <property type="entry name" value="dsrm"/>
    <property type="match status" value="1"/>
</dbReference>
<dbReference type="SUPFAM" id="SSF54768">
    <property type="entry name" value="dsRNA-binding domain-like"/>
    <property type="match status" value="1"/>
</dbReference>
<feature type="domain" description="CARD" evidence="3">
    <location>
        <begin position="1"/>
        <end position="87"/>
    </location>
</feature>
<dbReference type="CDD" id="cd01671">
    <property type="entry name" value="CARD"/>
    <property type="match status" value="1"/>
</dbReference>
<dbReference type="InterPro" id="IPR011029">
    <property type="entry name" value="DEATH-like_dom_sf"/>
</dbReference>
<evidence type="ECO:0000313" key="5">
    <source>
        <dbReference type="Proteomes" id="UP000677054"/>
    </source>
</evidence>
<keyword evidence="1" id="KW-0694">RNA-binding</keyword>
<name>A0A7R8XDT8_9CRUS</name>
<feature type="domain" description="DRBM" evidence="2">
    <location>
        <begin position="88"/>
        <end position="154"/>
    </location>
</feature>
<gene>
    <name evidence="4" type="ORF">DSTB1V02_LOCUS7853</name>
</gene>
<evidence type="ECO:0000256" key="1">
    <source>
        <dbReference type="PROSITE-ProRule" id="PRU00266"/>
    </source>
</evidence>
<dbReference type="SMART" id="SM00358">
    <property type="entry name" value="DSRM"/>
    <property type="match status" value="1"/>
</dbReference>
<dbReference type="PROSITE" id="PS50137">
    <property type="entry name" value="DS_RBD"/>
    <property type="match status" value="1"/>
</dbReference>
<dbReference type="SUPFAM" id="SSF47986">
    <property type="entry name" value="DEATH domain"/>
    <property type="match status" value="1"/>
</dbReference>
<dbReference type="InterPro" id="IPR001315">
    <property type="entry name" value="CARD"/>
</dbReference>
<dbReference type="Gene3D" id="3.30.160.20">
    <property type="match status" value="1"/>
</dbReference>
<accession>A0A7R8XDT8</accession>
<reference evidence="4" key="1">
    <citation type="submission" date="2020-11" db="EMBL/GenBank/DDBJ databases">
        <authorList>
            <person name="Tran Van P."/>
        </authorList>
    </citation>
    <scope>NUCLEOTIDE SEQUENCE</scope>
</reference>
<protein>
    <recommendedName>
        <fullName evidence="6">DRBM domain-containing protein</fullName>
    </recommendedName>
</protein>
<dbReference type="GO" id="GO:0003723">
    <property type="term" value="F:RNA binding"/>
    <property type="evidence" value="ECO:0007669"/>
    <property type="project" value="UniProtKB-UniRule"/>
</dbReference>
<dbReference type="Gene3D" id="1.10.533.10">
    <property type="entry name" value="Death Domain, Fas"/>
    <property type="match status" value="1"/>
</dbReference>
<dbReference type="AlphaFoldDB" id="A0A7R8XDT8"/>
<evidence type="ECO:0000259" key="3">
    <source>
        <dbReference type="PROSITE" id="PS50209"/>
    </source>
</evidence>